<keyword evidence="8" id="KW-1185">Reference proteome</keyword>
<reference evidence="7" key="1">
    <citation type="journal article" date="2020" name="Stud. Mycol.">
        <title>101 Dothideomycetes genomes: a test case for predicting lifestyles and emergence of pathogens.</title>
        <authorList>
            <person name="Haridas S."/>
            <person name="Albert R."/>
            <person name="Binder M."/>
            <person name="Bloem J."/>
            <person name="Labutti K."/>
            <person name="Salamov A."/>
            <person name="Andreopoulos B."/>
            <person name="Baker S."/>
            <person name="Barry K."/>
            <person name="Bills G."/>
            <person name="Bluhm B."/>
            <person name="Cannon C."/>
            <person name="Castanera R."/>
            <person name="Culley D."/>
            <person name="Daum C."/>
            <person name="Ezra D."/>
            <person name="Gonzalez J."/>
            <person name="Henrissat B."/>
            <person name="Kuo A."/>
            <person name="Liang C."/>
            <person name="Lipzen A."/>
            <person name="Lutzoni F."/>
            <person name="Magnuson J."/>
            <person name="Mondo S."/>
            <person name="Nolan M."/>
            <person name="Ohm R."/>
            <person name="Pangilinan J."/>
            <person name="Park H.-J."/>
            <person name="Ramirez L."/>
            <person name="Alfaro M."/>
            <person name="Sun H."/>
            <person name="Tritt A."/>
            <person name="Yoshinaga Y."/>
            <person name="Zwiers L.-H."/>
            <person name="Turgeon B."/>
            <person name="Goodwin S."/>
            <person name="Spatafora J."/>
            <person name="Crous P."/>
            <person name="Grigoriev I."/>
        </authorList>
    </citation>
    <scope>NUCLEOTIDE SEQUENCE</scope>
    <source>
        <strain evidence="7">ATCC 74209</strain>
    </source>
</reference>
<keyword evidence="4 6" id="KW-0472">Membrane</keyword>
<dbReference type="EMBL" id="ML994088">
    <property type="protein sequence ID" value="KAF2199239.1"/>
    <property type="molecule type" value="Genomic_DNA"/>
</dbReference>
<feature type="transmembrane region" description="Helical" evidence="6">
    <location>
        <begin position="15"/>
        <end position="34"/>
    </location>
</feature>
<dbReference type="OrthoDB" id="3358017at2759"/>
<evidence type="ECO:0000256" key="4">
    <source>
        <dbReference type="ARBA" id="ARBA00023136"/>
    </source>
</evidence>
<evidence type="ECO:0000256" key="2">
    <source>
        <dbReference type="ARBA" id="ARBA00022692"/>
    </source>
</evidence>
<evidence type="ECO:0000256" key="1">
    <source>
        <dbReference type="ARBA" id="ARBA00004141"/>
    </source>
</evidence>
<accession>A0A9P4MN99</accession>
<dbReference type="PANTHER" id="PTHR31465">
    <property type="entry name" value="PROTEIN RTA1-RELATED"/>
    <property type="match status" value="1"/>
</dbReference>
<keyword evidence="2 6" id="KW-0812">Transmembrane</keyword>
<evidence type="ECO:0000256" key="3">
    <source>
        <dbReference type="ARBA" id="ARBA00022989"/>
    </source>
</evidence>
<dbReference type="GO" id="GO:0016020">
    <property type="term" value="C:membrane"/>
    <property type="evidence" value="ECO:0007669"/>
    <property type="project" value="UniProtKB-SubCell"/>
</dbReference>
<feature type="transmembrane region" description="Helical" evidence="6">
    <location>
        <begin position="116"/>
        <end position="141"/>
    </location>
</feature>
<feature type="region of interest" description="Disordered" evidence="5">
    <location>
        <begin position="271"/>
        <end position="290"/>
    </location>
</feature>
<comment type="caution">
    <text evidence="7">The sequence shown here is derived from an EMBL/GenBank/DDBJ whole genome shotgun (WGS) entry which is preliminary data.</text>
</comment>
<evidence type="ECO:0000313" key="8">
    <source>
        <dbReference type="Proteomes" id="UP000799536"/>
    </source>
</evidence>
<dbReference type="InterPro" id="IPR007568">
    <property type="entry name" value="RTA1"/>
</dbReference>
<dbReference type="Pfam" id="PF04479">
    <property type="entry name" value="RTA1"/>
    <property type="match status" value="1"/>
</dbReference>
<dbReference type="AlphaFoldDB" id="A0A9P4MN99"/>
<gene>
    <name evidence="7" type="ORF">GQ43DRAFT_420757</name>
</gene>
<evidence type="ECO:0000256" key="6">
    <source>
        <dbReference type="SAM" id="Phobius"/>
    </source>
</evidence>
<dbReference type="Proteomes" id="UP000799536">
    <property type="component" value="Unassembled WGS sequence"/>
</dbReference>
<evidence type="ECO:0000313" key="7">
    <source>
        <dbReference type="EMBL" id="KAF2199239.1"/>
    </source>
</evidence>
<dbReference type="PANTHER" id="PTHR31465:SF1">
    <property type="entry name" value="PROTEIN RTA1-RELATED"/>
    <property type="match status" value="1"/>
</dbReference>
<proteinExistence type="predicted"/>
<comment type="subcellular location">
    <subcellularLocation>
        <location evidence="1">Membrane</location>
        <topology evidence="1">Multi-pass membrane protein</topology>
    </subcellularLocation>
</comment>
<feature type="transmembrane region" description="Helical" evidence="6">
    <location>
        <begin position="153"/>
        <end position="178"/>
    </location>
</feature>
<feature type="transmembrane region" description="Helical" evidence="6">
    <location>
        <begin position="231"/>
        <end position="251"/>
    </location>
</feature>
<feature type="transmembrane region" description="Helical" evidence="6">
    <location>
        <begin position="43"/>
        <end position="63"/>
    </location>
</feature>
<feature type="transmembrane region" description="Helical" evidence="6">
    <location>
        <begin position="75"/>
        <end position="96"/>
    </location>
</feature>
<feature type="transmembrane region" description="Helical" evidence="6">
    <location>
        <begin position="199"/>
        <end position="219"/>
    </location>
</feature>
<protein>
    <submittedName>
        <fullName evidence="7">RTA1-domain-containing protein</fullName>
    </submittedName>
</protein>
<evidence type="ECO:0000256" key="5">
    <source>
        <dbReference type="SAM" id="MobiDB-lite"/>
    </source>
</evidence>
<keyword evidence="3 6" id="KW-1133">Transmembrane helix</keyword>
<organism evidence="7 8">
    <name type="scientific">Delitschia confertaspora ATCC 74209</name>
    <dbReference type="NCBI Taxonomy" id="1513339"/>
    <lineage>
        <taxon>Eukaryota</taxon>
        <taxon>Fungi</taxon>
        <taxon>Dikarya</taxon>
        <taxon>Ascomycota</taxon>
        <taxon>Pezizomycotina</taxon>
        <taxon>Dothideomycetes</taxon>
        <taxon>Pleosporomycetidae</taxon>
        <taxon>Pleosporales</taxon>
        <taxon>Delitschiaceae</taxon>
        <taxon>Delitschia</taxon>
    </lineage>
</organism>
<sequence length="290" mass="32285">MAREKYYLYRYEPSLVAAVIFVVLFGISTILHIFQAWRSKSRFLIPFIIGGLFETIGYIGRILSSHDRESLSPFILQTLLILLGPALFAASIYMILGRVIILTNGEKFSLIRQKFLTKLFVTGDVLSFLMQCAGGGIMAVAKDDQKKVDLGQRVVLAGLFVQIFFFGFFLVTAIVFQLRARKHLTSLAVNLPWMKHLNVLYGTSVLILIRSVFRVIEYIQGNNGYLLRSEVFLYVFDAVLMLAVMVSLNGVHPGEIAALLREKSERGSLVELGRPGTEAGKGGRGEAVAV</sequence>
<name>A0A9P4MN99_9PLEO</name>